<keyword evidence="1" id="KW-0732">Signal</keyword>
<feature type="signal peptide" evidence="1">
    <location>
        <begin position="1"/>
        <end position="20"/>
    </location>
</feature>
<reference evidence="2 3" key="1">
    <citation type="submission" date="2020-08" db="EMBL/GenBank/DDBJ databases">
        <title>Description of novel Pseudomonas species.</title>
        <authorList>
            <person name="Duman M."/>
            <person name="Mulet M."/>
            <person name="Altun S."/>
            <person name="Saticioglu I.B."/>
            <person name="Lalucat J."/>
            <person name="Garcia-Valdes E."/>
        </authorList>
    </citation>
    <scope>NUCLEOTIDE SEQUENCE [LARGE SCALE GENOMIC DNA]</scope>
    <source>
        <strain evidence="2 3">P66</strain>
    </source>
</reference>
<keyword evidence="3" id="KW-1185">Reference proteome</keyword>
<gene>
    <name evidence="2" type="ORF">H8F21_28015</name>
</gene>
<comment type="caution">
    <text evidence="2">The sequence shown here is derived from an EMBL/GenBank/DDBJ whole genome shotgun (WGS) entry which is preliminary data.</text>
</comment>
<evidence type="ECO:0000256" key="1">
    <source>
        <dbReference type="SAM" id="SignalP"/>
    </source>
</evidence>
<proteinExistence type="predicted"/>
<sequence>MKPAGLLLITLGSLPLAALAVEPQPSAKTQTVTESWLQMQASNRQASKIQQTATPKEREQSMQRWLDSYKYALPDFYRWESVGSSDK</sequence>
<dbReference type="EMBL" id="JACOPV010000026">
    <property type="protein sequence ID" value="MBM5461408.1"/>
    <property type="molecule type" value="Genomic_DNA"/>
</dbReference>
<name>A0ABS2C7V0_9PSED</name>
<dbReference type="InterPro" id="IPR022053">
    <property type="entry name" value="DUF3613"/>
</dbReference>
<protein>
    <submittedName>
        <fullName evidence="2">DUF3613 domain-containing protein</fullName>
    </submittedName>
</protein>
<accession>A0ABS2C7V0</accession>
<organism evidence="2 3">
    <name type="scientific">Pseudomonas arcuscaelestis</name>
    <dbReference type="NCBI Taxonomy" id="2710591"/>
    <lineage>
        <taxon>Bacteria</taxon>
        <taxon>Pseudomonadati</taxon>
        <taxon>Pseudomonadota</taxon>
        <taxon>Gammaproteobacteria</taxon>
        <taxon>Pseudomonadales</taxon>
        <taxon>Pseudomonadaceae</taxon>
        <taxon>Pseudomonas</taxon>
    </lineage>
</organism>
<evidence type="ECO:0000313" key="2">
    <source>
        <dbReference type="EMBL" id="MBM5461408.1"/>
    </source>
</evidence>
<feature type="chain" id="PRO_5045283794" evidence="1">
    <location>
        <begin position="21"/>
        <end position="87"/>
    </location>
</feature>
<dbReference type="RefSeq" id="WP_203478936.1">
    <property type="nucleotide sequence ID" value="NZ_JACOPV010000026.1"/>
</dbReference>
<dbReference type="Proteomes" id="UP000745663">
    <property type="component" value="Unassembled WGS sequence"/>
</dbReference>
<dbReference type="Pfam" id="PF12266">
    <property type="entry name" value="DUF3613"/>
    <property type="match status" value="1"/>
</dbReference>
<evidence type="ECO:0000313" key="3">
    <source>
        <dbReference type="Proteomes" id="UP000745663"/>
    </source>
</evidence>